<sequence>MRMIFHTVLPVIIFIALVNGAKHWTAGERVQYLLAGYDPIGRPIRNATHIIQATIDVVLQQVVDLDEKNQILLTSLLIQLKWHDEVLDHRLRSLRDLIAETEKFTTRVRSDSGEDISDVGGLSFVLPPDRIWTPDLYVYNNAADGKKGMLKVDESRLRVNRRGKCNLFSSITDMTTDLV</sequence>
<reference evidence="5" key="1">
    <citation type="submission" date="2016-06" db="UniProtKB">
        <authorList>
            <consortium name="WormBaseParasite"/>
        </authorList>
    </citation>
    <scope>IDENTIFICATION</scope>
</reference>
<name>A0A183BE58_9TREM</name>
<reference evidence="3 4" key="2">
    <citation type="submission" date="2018-11" db="EMBL/GenBank/DDBJ databases">
        <authorList>
            <consortium name="Pathogen Informatics"/>
        </authorList>
    </citation>
    <scope>NUCLEOTIDE SEQUENCE [LARGE SCALE GENOMIC DNA]</scope>
    <source>
        <strain evidence="3 4">Egypt</strain>
    </source>
</reference>
<keyword evidence="4" id="KW-1185">Reference proteome</keyword>
<dbReference type="GO" id="GO:0016020">
    <property type="term" value="C:membrane"/>
    <property type="evidence" value="ECO:0007669"/>
    <property type="project" value="InterPro"/>
</dbReference>
<accession>A0A183BE58</accession>
<dbReference type="AlphaFoldDB" id="A0A183BE58"/>
<dbReference type="InterPro" id="IPR006202">
    <property type="entry name" value="Neur_chan_lig-bd"/>
</dbReference>
<gene>
    <name evidence="3" type="ORF">ECPE_LOCUS17493</name>
</gene>
<feature type="domain" description="Neurotransmitter-gated ion-channel ligand-binding" evidence="2">
    <location>
        <begin position="30"/>
        <end position="90"/>
    </location>
</feature>
<evidence type="ECO:0000313" key="5">
    <source>
        <dbReference type="WBParaSite" id="ECPE_0001753801-mRNA-1"/>
    </source>
</evidence>
<evidence type="ECO:0000313" key="4">
    <source>
        <dbReference type="Proteomes" id="UP000272942"/>
    </source>
</evidence>
<evidence type="ECO:0000313" key="3">
    <source>
        <dbReference type="EMBL" id="VDP94787.1"/>
    </source>
</evidence>
<dbReference type="WBParaSite" id="ECPE_0001753801-mRNA-1">
    <property type="protein sequence ID" value="ECPE_0001753801-mRNA-1"/>
    <property type="gene ID" value="ECPE_0001753801"/>
</dbReference>
<dbReference type="Pfam" id="PF02931">
    <property type="entry name" value="Neur_chan_LBD"/>
    <property type="match status" value="1"/>
</dbReference>
<evidence type="ECO:0000256" key="1">
    <source>
        <dbReference type="SAM" id="SignalP"/>
    </source>
</evidence>
<dbReference type="Gene3D" id="2.70.170.10">
    <property type="entry name" value="Neurotransmitter-gated ion-channel ligand-binding domain"/>
    <property type="match status" value="1"/>
</dbReference>
<proteinExistence type="predicted"/>
<organism evidence="5">
    <name type="scientific">Echinostoma caproni</name>
    <dbReference type="NCBI Taxonomy" id="27848"/>
    <lineage>
        <taxon>Eukaryota</taxon>
        <taxon>Metazoa</taxon>
        <taxon>Spiralia</taxon>
        <taxon>Lophotrochozoa</taxon>
        <taxon>Platyhelminthes</taxon>
        <taxon>Trematoda</taxon>
        <taxon>Digenea</taxon>
        <taxon>Plagiorchiida</taxon>
        <taxon>Echinostomata</taxon>
        <taxon>Echinostomatoidea</taxon>
        <taxon>Echinostomatidae</taxon>
        <taxon>Echinostoma</taxon>
    </lineage>
</organism>
<dbReference type="InterPro" id="IPR036734">
    <property type="entry name" value="Neur_chan_lig-bd_sf"/>
</dbReference>
<feature type="chain" id="PRO_5043138405" evidence="1">
    <location>
        <begin position="21"/>
        <end position="179"/>
    </location>
</feature>
<dbReference type="GO" id="GO:0005230">
    <property type="term" value="F:extracellular ligand-gated monoatomic ion channel activity"/>
    <property type="evidence" value="ECO:0007669"/>
    <property type="project" value="InterPro"/>
</dbReference>
<evidence type="ECO:0000259" key="2">
    <source>
        <dbReference type="Pfam" id="PF02931"/>
    </source>
</evidence>
<dbReference type="Proteomes" id="UP000272942">
    <property type="component" value="Unassembled WGS sequence"/>
</dbReference>
<protein>
    <submittedName>
        <fullName evidence="5">Neur_chan_LBD domain-containing protein</fullName>
    </submittedName>
</protein>
<dbReference type="EMBL" id="UZAN01069609">
    <property type="protein sequence ID" value="VDP94787.1"/>
    <property type="molecule type" value="Genomic_DNA"/>
</dbReference>
<keyword evidence="1" id="KW-0732">Signal</keyword>
<feature type="signal peptide" evidence="1">
    <location>
        <begin position="1"/>
        <end position="20"/>
    </location>
</feature>
<dbReference type="SUPFAM" id="SSF63712">
    <property type="entry name" value="Nicotinic receptor ligand binding domain-like"/>
    <property type="match status" value="1"/>
</dbReference>